<keyword evidence="1" id="KW-0472">Membrane</keyword>
<evidence type="ECO:0000313" key="3">
    <source>
        <dbReference type="Proteomes" id="UP000294155"/>
    </source>
</evidence>
<keyword evidence="1" id="KW-0812">Transmembrane</keyword>
<feature type="transmembrane region" description="Helical" evidence="1">
    <location>
        <begin position="91"/>
        <end position="110"/>
    </location>
</feature>
<proteinExistence type="predicted"/>
<dbReference type="Proteomes" id="UP000294155">
    <property type="component" value="Unassembled WGS sequence"/>
</dbReference>
<organism evidence="2 3">
    <name type="scientific">Hymenobacter persicinus</name>
    <dbReference type="NCBI Taxonomy" id="2025506"/>
    <lineage>
        <taxon>Bacteria</taxon>
        <taxon>Pseudomonadati</taxon>
        <taxon>Bacteroidota</taxon>
        <taxon>Cytophagia</taxon>
        <taxon>Cytophagales</taxon>
        <taxon>Hymenobacteraceae</taxon>
        <taxon>Hymenobacter</taxon>
    </lineage>
</organism>
<dbReference type="RefSeq" id="WP_129921449.1">
    <property type="nucleotide sequence ID" value="NZ_SEWE01000023.1"/>
</dbReference>
<name>A0A4Q5LCH3_9BACT</name>
<keyword evidence="1" id="KW-1133">Transmembrane helix</keyword>
<keyword evidence="3" id="KW-1185">Reference proteome</keyword>
<evidence type="ECO:0000313" key="2">
    <source>
        <dbReference type="EMBL" id="RYU78956.1"/>
    </source>
</evidence>
<sequence length="113" mass="12632">MKNIFKALYDYYCGGTGGIPYFRAVMLLVLLAVLWVSFLVSLLGYKIYAENNRGALLALFISVSITGYVVVAKMLPEEVVASYDMEKSVRNGYLCLYALLLVISFLLPFIPTK</sequence>
<feature type="transmembrane region" description="Helical" evidence="1">
    <location>
        <begin position="20"/>
        <end position="42"/>
    </location>
</feature>
<protein>
    <submittedName>
        <fullName evidence="2">Uncharacterized protein</fullName>
    </submittedName>
</protein>
<dbReference type="AlphaFoldDB" id="A0A4Q5LCH3"/>
<gene>
    <name evidence="2" type="ORF">EWM57_12295</name>
</gene>
<comment type="caution">
    <text evidence="2">The sequence shown here is derived from an EMBL/GenBank/DDBJ whole genome shotgun (WGS) entry which is preliminary data.</text>
</comment>
<dbReference type="EMBL" id="SEWE01000023">
    <property type="protein sequence ID" value="RYU78956.1"/>
    <property type="molecule type" value="Genomic_DNA"/>
</dbReference>
<evidence type="ECO:0000256" key="1">
    <source>
        <dbReference type="SAM" id="Phobius"/>
    </source>
</evidence>
<reference evidence="2 3" key="1">
    <citation type="submission" date="2019-02" db="EMBL/GenBank/DDBJ databases">
        <title>Bacterial novel species isolated from soil.</title>
        <authorList>
            <person name="Jung H.-Y."/>
        </authorList>
    </citation>
    <scope>NUCLEOTIDE SEQUENCE [LARGE SCALE GENOMIC DNA]</scope>
    <source>
        <strain evidence="2 3">1-3-3-3</strain>
    </source>
</reference>
<feature type="transmembrane region" description="Helical" evidence="1">
    <location>
        <begin position="54"/>
        <end position="71"/>
    </location>
</feature>
<accession>A0A4Q5LCH3</accession>